<proteinExistence type="predicted"/>
<reference evidence="4" key="1">
    <citation type="journal article" date="2014" name="Proc. Natl. Acad. Sci. U.S.A.">
        <title>Extensive sampling of basidiomycete genomes demonstrates inadequacy of the white-rot/brown-rot paradigm for wood decay fungi.</title>
        <authorList>
            <person name="Riley R."/>
            <person name="Salamov A.A."/>
            <person name="Brown D.W."/>
            <person name="Nagy L.G."/>
            <person name="Floudas D."/>
            <person name="Held B.W."/>
            <person name="Levasseur A."/>
            <person name="Lombard V."/>
            <person name="Morin E."/>
            <person name="Otillar R."/>
            <person name="Lindquist E.A."/>
            <person name="Sun H."/>
            <person name="LaButti K.M."/>
            <person name="Schmutz J."/>
            <person name="Jabbour D."/>
            <person name="Luo H."/>
            <person name="Baker S.E."/>
            <person name="Pisabarro A.G."/>
            <person name="Walton J.D."/>
            <person name="Blanchette R.A."/>
            <person name="Henrissat B."/>
            <person name="Martin F."/>
            <person name="Cullen D."/>
            <person name="Hibbett D.S."/>
            <person name="Grigoriev I.V."/>
        </authorList>
    </citation>
    <scope>NUCLEOTIDE SEQUENCE [LARGE SCALE GENOMIC DNA]</scope>
    <source>
        <strain evidence="4">FD-172 SS1</strain>
    </source>
</reference>
<evidence type="ECO:0000259" key="2">
    <source>
        <dbReference type="Pfam" id="PF24803"/>
    </source>
</evidence>
<dbReference type="Proteomes" id="UP000027195">
    <property type="component" value="Unassembled WGS sequence"/>
</dbReference>
<keyword evidence="1" id="KW-0812">Transmembrane</keyword>
<dbReference type="InterPro" id="IPR056121">
    <property type="entry name" value="DUF7704"/>
</dbReference>
<evidence type="ECO:0000313" key="4">
    <source>
        <dbReference type="Proteomes" id="UP000027195"/>
    </source>
</evidence>
<feature type="domain" description="DUF7704" evidence="2">
    <location>
        <begin position="7"/>
        <end position="159"/>
    </location>
</feature>
<dbReference type="PANTHER" id="PTHR37019:SF2">
    <property type="entry name" value="EXPERA DOMAIN-CONTAINING PROTEIN"/>
    <property type="match status" value="1"/>
</dbReference>
<dbReference type="AlphaFoldDB" id="A0A067M592"/>
<dbReference type="OrthoDB" id="2937326at2759"/>
<protein>
    <recommendedName>
        <fullName evidence="2">DUF7704 domain-containing protein</fullName>
    </recommendedName>
</protein>
<dbReference type="InParanoid" id="A0A067M592"/>
<accession>A0A067M592</accession>
<dbReference type="EMBL" id="KL198073">
    <property type="protein sequence ID" value="KDQ09845.1"/>
    <property type="molecule type" value="Genomic_DNA"/>
</dbReference>
<keyword evidence="4" id="KW-1185">Reference proteome</keyword>
<gene>
    <name evidence="3" type="ORF">BOTBODRAFT_36670</name>
</gene>
<dbReference type="STRING" id="930990.A0A067M592"/>
<dbReference type="PANTHER" id="PTHR37019">
    <property type="entry name" value="CHROMOSOME 1, WHOLE GENOME SHOTGUN SEQUENCE"/>
    <property type="match status" value="1"/>
</dbReference>
<evidence type="ECO:0000313" key="3">
    <source>
        <dbReference type="EMBL" id="KDQ09845.1"/>
    </source>
</evidence>
<evidence type="ECO:0000256" key="1">
    <source>
        <dbReference type="SAM" id="Phobius"/>
    </source>
</evidence>
<feature type="transmembrane region" description="Helical" evidence="1">
    <location>
        <begin position="64"/>
        <end position="83"/>
    </location>
</feature>
<feature type="transmembrane region" description="Helical" evidence="1">
    <location>
        <begin position="12"/>
        <end position="34"/>
    </location>
</feature>
<dbReference type="HOGENOM" id="CLU_112091_3_0_1"/>
<sequence>MATTFPALPGFYSLLFLHFEPISTFTAAVTIWFYPGTSWYFHELIPSPTVQAPETVLDARSQQALWHVANCYFLLGLISSFGFRAIRKTLRDRPLDQEELVAATLKALAIADHSHIAVTLLSLPPSIAFDPSSWNTMVHGNVTFTTFLFISRMAWFFKLGREDLGRTQKRA</sequence>
<keyword evidence="1" id="KW-1133">Transmembrane helix</keyword>
<keyword evidence="1" id="KW-0472">Membrane</keyword>
<name>A0A067M592_BOTB1</name>
<organism evidence="3 4">
    <name type="scientific">Botryobasidium botryosum (strain FD-172 SS1)</name>
    <dbReference type="NCBI Taxonomy" id="930990"/>
    <lineage>
        <taxon>Eukaryota</taxon>
        <taxon>Fungi</taxon>
        <taxon>Dikarya</taxon>
        <taxon>Basidiomycota</taxon>
        <taxon>Agaricomycotina</taxon>
        <taxon>Agaricomycetes</taxon>
        <taxon>Cantharellales</taxon>
        <taxon>Botryobasidiaceae</taxon>
        <taxon>Botryobasidium</taxon>
    </lineage>
</organism>
<dbReference type="Pfam" id="PF24803">
    <property type="entry name" value="DUF7704"/>
    <property type="match status" value="1"/>
</dbReference>